<accession>A0A6J7WBS9</accession>
<dbReference type="InterPro" id="IPR027417">
    <property type="entry name" value="P-loop_NTPase"/>
</dbReference>
<feature type="domain" description="NrS-1 polymerase-like helicase" evidence="1">
    <location>
        <begin position="570"/>
        <end position="678"/>
    </location>
</feature>
<dbReference type="Gene3D" id="3.40.50.300">
    <property type="entry name" value="P-loop containing nucleotide triphosphate hydrolases"/>
    <property type="match status" value="1"/>
</dbReference>
<dbReference type="AlphaFoldDB" id="A0A6J7WBS9"/>
<sequence length="855" mass="95866">MNIEKHSNVARQPIDARSIKVPSLKIVTPQPDLIAANDTPVTSGVDHPINPEGLQLLKSLWASTDLRHQIGILDRKTNSFSNIPVPNINDALLQVNNSDSHLDFYVACAEYKTADNRKAANVAGARGLWMDFDCGAEKESDGKGYLTKEMAREALNIFCTKLKLPKPTHIVDSGNGLHVYWLFDNIVSREKWEKVAKKLKALTIADNLKVDGSRTADIASVLRIPGTMNNKSATPKPVRLIYAHDDLINAETMLQAIDDAYNTAVPQKRTINKNTTKADSAQSEVPDLKRLASALKVLDPDCEEDIWKLKRLAPMAKAAAEHPELADQLRELARDWSSGELAGKPSVAWSTPGKSNGLTGEAALEIEWDRFNKSIYTGKATTLNTIYYDAMEVGWNAPKEEFTTVSDDLTKADDDTPLDALQTIQKQYSLLNVQGKLYTFDQYRLETTAGQPAQKLELSGQADATLLLKRAIKAKFPNSEDRKIAAEFFVSPDTTYYEGVEFNPKSNNKNYLNLWIGPYRKAKKGEWPTIDAFLLNVICDGDESSYNYLINYIAHALQLPEKKPGVMIILLGGQGIGKGTFGRIMQKIWTSTYLQVSNIDAITGNFNGALERSYIVFMDEALFAGDRKSSDALKSLVTEPLILINEKHQPARQTQSYHRFIAATNATHLKHTDNDDRRDFVLQVSDRHKDDHHYWNELDYEMNHGGIEAFMHDLLERDLSSFNVRAKPSTAALLEQKLLSLGPIERWWHNCLEYGEVEVIDEHGKIAASGKWTDFHETSSLVKYVMEFSGGKLFRKPTPKDIVSTLKKICPSITSGQETTGGFRRRGLWLPKLHVARKEFETYIGGSLSWFRFNG</sequence>
<organism evidence="2">
    <name type="scientific">freshwater metagenome</name>
    <dbReference type="NCBI Taxonomy" id="449393"/>
    <lineage>
        <taxon>unclassified sequences</taxon>
        <taxon>metagenomes</taxon>
        <taxon>ecological metagenomes</taxon>
    </lineage>
</organism>
<dbReference type="InterPro" id="IPR045455">
    <property type="entry name" value="NrS-1_pol-like_helicase"/>
</dbReference>
<gene>
    <name evidence="2" type="ORF">UFOPK4444_01235</name>
</gene>
<reference evidence="2" key="1">
    <citation type="submission" date="2020-05" db="EMBL/GenBank/DDBJ databases">
        <authorList>
            <person name="Chiriac C."/>
            <person name="Salcher M."/>
            <person name="Ghai R."/>
            <person name="Kavagutti S V."/>
        </authorList>
    </citation>
    <scope>NUCLEOTIDE SEQUENCE</scope>
</reference>
<protein>
    <submittedName>
        <fullName evidence="2">Unannotated protein</fullName>
    </submittedName>
</protein>
<dbReference type="EMBL" id="CAFBRZ010000091">
    <property type="protein sequence ID" value="CAB5160172.1"/>
    <property type="molecule type" value="Genomic_DNA"/>
</dbReference>
<evidence type="ECO:0000259" key="1">
    <source>
        <dbReference type="Pfam" id="PF19263"/>
    </source>
</evidence>
<proteinExistence type="predicted"/>
<name>A0A6J7WBS9_9ZZZZ</name>
<dbReference type="Pfam" id="PF19263">
    <property type="entry name" value="DUF5906"/>
    <property type="match status" value="1"/>
</dbReference>
<evidence type="ECO:0000313" key="2">
    <source>
        <dbReference type="EMBL" id="CAB5160172.1"/>
    </source>
</evidence>
<dbReference type="SUPFAM" id="SSF52540">
    <property type="entry name" value="P-loop containing nucleoside triphosphate hydrolases"/>
    <property type="match status" value="1"/>
</dbReference>